<dbReference type="AlphaFoldDB" id="A0A1L3GG99"/>
<dbReference type="OrthoDB" id="5387106at2"/>
<reference evidence="1 2" key="1">
    <citation type="journal article" date="2017" name="Genome Announc.">
        <title>Complete Genome Sequences of Two Acetylene-Fermenting Pelobacter acetylenicus Strains.</title>
        <authorList>
            <person name="Sutton J.M."/>
            <person name="Baesman S.M."/>
            <person name="Fierst J.L."/>
            <person name="Poret-Peterson A.T."/>
            <person name="Oremland R.S."/>
            <person name="Dunlap D.S."/>
            <person name="Akob D.M."/>
        </authorList>
    </citation>
    <scope>NUCLEOTIDE SEQUENCE [LARGE SCALE GENOMIC DNA]</scope>
    <source>
        <strain evidence="1 2">DSM 3247</strain>
    </source>
</reference>
<evidence type="ECO:0000313" key="1">
    <source>
        <dbReference type="EMBL" id="APG24927.1"/>
    </source>
</evidence>
<dbReference type="RefSeq" id="WP_072286775.1">
    <property type="nucleotide sequence ID" value="NZ_CP015455.1"/>
</dbReference>
<dbReference type="KEGG" id="pace:A6070_01725"/>
<protein>
    <submittedName>
        <fullName evidence="1">Uncharacterized protein</fullName>
    </submittedName>
</protein>
<name>A0A1L3GG99_SYNAC</name>
<proteinExistence type="predicted"/>
<keyword evidence="2" id="KW-1185">Reference proteome</keyword>
<gene>
    <name evidence="1" type="ORF">A7E75_07765</name>
</gene>
<dbReference type="InterPro" id="IPR025737">
    <property type="entry name" value="FApF"/>
</dbReference>
<dbReference type="EMBL" id="CP015518">
    <property type="protein sequence ID" value="APG24927.1"/>
    <property type="molecule type" value="Genomic_DNA"/>
</dbReference>
<evidence type="ECO:0000313" key="2">
    <source>
        <dbReference type="Proteomes" id="UP000182264"/>
    </source>
</evidence>
<organism evidence="1 2">
    <name type="scientific">Syntrophotalea acetylenica</name>
    <name type="common">Pelobacter acetylenicus</name>
    <dbReference type="NCBI Taxonomy" id="29542"/>
    <lineage>
        <taxon>Bacteria</taxon>
        <taxon>Pseudomonadati</taxon>
        <taxon>Thermodesulfobacteriota</taxon>
        <taxon>Desulfuromonadia</taxon>
        <taxon>Desulfuromonadales</taxon>
        <taxon>Syntrophotaleaceae</taxon>
        <taxon>Syntrophotalea</taxon>
    </lineage>
</organism>
<dbReference type="STRING" id="29542.A6070_01725"/>
<sequence>MMAIRNKILSMLLVTSFLMIGGLSMATRSFADAIIPYSVIGTNEYNLPVGFDKPINLLLSYNVWSNITDYHGEDGENYDALLSVNKFARLFTIDGLENWGFLWEGVVGFGGLGFENGDSLSGLIDPQTGMVAWTKPIPSWTLCFEYWLHLPWGSNELSDGSVNHTLTMMNNHQLFDGKFVIDWDFGYKMRGDGRKLGTKYEYGNSLFTNWVFTYKHNPWVNPNIHFDWESGGSGKNKSADTDLASYDRMQLGIGNSMKITDRLLFDIWYSYGIDGRNIARTNNVYTRFIWSF</sequence>
<accession>A0A1L3GG99</accession>
<dbReference type="Pfam" id="PF13557">
    <property type="entry name" value="Phenol_MetA_deg"/>
    <property type="match status" value="1"/>
</dbReference>
<dbReference type="Proteomes" id="UP000182264">
    <property type="component" value="Chromosome"/>
</dbReference>